<protein>
    <recommendedName>
        <fullName evidence="3">HEAT repeat domain-containing protein</fullName>
    </recommendedName>
</protein>
<sequence>MAAAVDGLAGDLSRPGLIPLYSGENVSIFAHLWADAADRLHQHDWFGAFQVIEGRSFNARFAFRQEGTLEEFGLGQLDRTGLEIFTQGHIQPVTAGDGLIHSVVYSGKPGLAVSLRVASENPAGAMEYLRPGLRCPSYRRRGNSAAQLDLLAQARQLGDDVYAERFMGMAGQLDDAGLLRLLDAAAFDGLELPDPVVDLAAGALPGGMKTLASLDDIERSDKTRELLSEHQVPVVRDVICAIFHSDGRGELAEALRIAGHGEPVLAAGEGLAALLIDDQGNNGAPEALLQALGEAALTGDLATAMVAMREKEKGADHVDAHFEFLEMAFSAMEETPFFRCLFRA</sequence>
<dbReference type="Gene3D" id="2.60.120.10">
    <property type="entry name" value="Jelly Rolls"/>
    <property type="match status" value="1"/>
</dbReference>
<evidence type="ECO:0000313" key="2">
    <source>
        <dbReference type="Proteomes" id="UP001354971"/>
    </source>
</evidence>
<dbReference type="EMBL" id="JAZDRP010000001">
    <property type="protein sequence ID" value="MEE2525086.1"/>
    <property type="molecule type" value="Genomic_DNA"/>
</dbReference>
<dbReference type="RefSeq" id="WP_330197749.1">
    <property type="nucleotide sequence ID" value="NZ_JAZDRP010000001.1"/>
</dbReference>
<organism evidence="1 2">
    <name type="scientific">Hyphobacterium lacteum</name>
    <dbReference type="NCBI Taxonomy" id="3116575"/>
    <lineage>
        <taxon>Bacteria</taxon>
        <taxon>Pseudomonadati</taxon>
        <taxon>Pseudomonadota</taxon>
        <taxon>Alphaproteobacteria</taxon>
        <taxon>Maricaulales</taxon>
        <taxon>Maricaulaceae</taxon>
        <taxon>Hyphobacterium</taxon>
    </lineage>
</organism>
<gene>
    <name evidence="1" type="ORF">V0U79_01820</name>
</gene>
<evidence type="ECO:0000313" key="1">
    <source>
        <dbReference type="EMBL" id="MEE2525086.1"/>
    </source>
</evidence>
<reference evidence="1 2" key="1">
    <citation type="submission" date="2024-01" db="EMBL/GenBank/DDBJ databases">
        <title>Hyphobacterium bacterium isolated from marine sediment.</title>
        <authorList>
            <person name="Zhao S."/>
        </authorList>
    </citation>
    <scope>NUCLEOTIDE SEQUENCE [LARGE SCALE GENOMIC DNA]</scope>
    <source>
        <strain evidence="2">HN65</strain>
    </source>
</reference>
<dbReference type="Proteomes" id="UP001354971">
    <property type="component" value="Unassembled WGS sequence"/>
</dbReference>
<evidence type="ECO:0008006" key="3">
    <source>
        <dbReference type="Google" id="ProtNLM"/>
    </source>
</evidence>
<comment type="caution">
    <text evidence="1">The sequence shown here is derived from an EMBL/GenBank/DDBJ whole genome shotgun (WGS) entry which is preliminary data.</text>
</comment>
<dbReference type="InterPro" id="IPR011051">
    <property type="entry name" value="RmlC_Cupin_sf"/>
</dbReference>
<keyword evidence="2" id="KW-1185">Reference proteome</keyword>
<accession>A0ABU7LMD2</accession>
<proteinExistence type="predicted"/>
<dbReference type="SUPFAM" id="SSF51182">
    <property type="entry name" value="RmlC-like cupins"/>
    <property type="match status" value="1"/>
</dbReference>
<name>A0ABU7LMD2_9PROT</name>
<dbReference type="InterPro" id="IPR014710">
    <property type="entry name" value="RmlC-like_jellyroll"/>
</dbReference>